<sequence length="110" mass="12460">MKTTWAGMRKMQYPPVRKLLQSARSQPQFDGFAKVGRWFPSSRICSACGFRDGPKPLEIRTWICPESACRATHDRDFNAAKNVRYVGRRILAATEPLTEPPTPGPGARRR</sequence>
<keyword evidence="4" id="KW-1185">Reference proteome</keyword>
<dbReference type="EMBL" id="JBHSFQ010000023">
    <property type="protein sequence ID" value="MFC4564323.1"/>
    <property type="molecule type" value="Genomic_DNA"/>
</dbReference>
<comment type="caution">
    <text evidence="3">The sequence shown here is derived from an EMBL/GenBank/DDBJ whole genome shotgun (WGS) entry which is preliminary data.</text>
</comment>
<organism evidence="3 4">
    <name type="scientific">Nocardiopsis mangrovi</name>
    <dbReference type="NCBI Taxonomy" id="1179818"/>
    <lineage>
        <taxon>Bacteria</taxon>
        <taxon>Bacillati</taxon>
        <taxon>Actinomycetota</taxon>
        <taxon>Actinomycetes</taxon>
        <taxon>Streptosporangiales</taxon>
        <taxon>Nocardiopsidaceae</taxon>
        <taxon>Nocardiopsis</taxon>
    </lineage>
</organism>
<evidence type="ECO:0000313" key="4">
    <source>
        <dbReference type="Proteomes" id="UP001595923"/>
    </source>
</evidence>
<dbReference type="Proteomes" id="UP001595923">
    <property type="component" value="Unassembled WGS sequence"/>
</dbReference>
<gene>
    <name evidence="3" type="ORF">ACFO4E_20870</name>
</gene>
<evidence type="ECO:0000256" key="1">
    <source>
        <dbReference type="ARBA" id="ARBA00023125"/>
    </source>
</evidence>
<accession>A0ABV9E2U7</accession>
<keyword evidence="1" id="KW-0238">DNA-binding</keyword>
<evidence type="ECO:0000259" key="2">
    <source>
        <dbReference type="Pfam" id="PF07282"/>
    </source>
</evidence>
<proteinExistence type="predicted"/>
<dbReference type="Pfam" id="PF07282">
    <property type="entry name" value="Cas12f1-like_TNB"/>
    <property type="match status" value="1"/>
</dbReference>
<protein>
    <submittedName>
        <fullName evidence="3">Zinc ribbon domain-containing protein</fullName>
    </submittedName>
</protein>
<feature type="domain" description="Cas12f1-like TNB" evidence="2">
    <location>
        <begin position="33"/>
        <end position="83"/>
    </location>
</feature>
<reference evidence="4" key="1">
    <citation type="journal article" date="2019" name="Int. J. Syst. Evol. Microbiol.">
        <title>The Global Catalogue of Microorganisms (GCM) 10K type strain sequencing project: providing services to taxonomists for standard genome sequencing and annotation.</title>
        <authorList>
            <consortium name="The Broad Institute Genomics Platform"/>
            <consortium name="The Broad Institute Genome Sequencing Center for Infectious Disease"/>
            <person name="Wu L."/>
            <person name="Ma J."/>
        </authorList>
    </citation>
    <scope>NUCLEOTIDE SEQUENCE [LARGE SCALE GENOMIC DNA]</scope>
    <source>
        <strain evidence="4">XZYJ18</strain>
    </source>
</reference>
<dbReference type="InterPro" id="IPR010095">
    <property type="entry name" value="Cas12f1-like_TNB"/>
</dbReference>
<name>A0ABV9E2U7_9ACTN</name>
<evidence type="ECO:0000313" key="3">
    <source>
        <dbReference type="EMBL" id="MFC4564323.1"/>
    </source>
</evidence>